<dbReference type="KEGG" id="qsa:O6P43_024663"/>
<accession>A0AAD7L789</accession>
<protein>
    <submittedName>
        <fullName evidence="1">Vacuolar protein sorting-associated protein</fullName>
    </submittedName>
</protein>
<dbReference type="InterPro" id="IPR026847">
    <property type="entry name" value="VPS13"/>
</dbReference>
<name>A0AAD7L789_QUISA</name>
<evidence type="ECO:0000313" key="2">
    <source>
        <dbReference type="Proteomes" id="UP001163823"/>
    </source>
</evidence>
<dbReference type="PANTHER" id="PTHR16166">
    <property type="entry name" value="VACUOLAR PROTEIN SORTING-ASSOCIATED PROTEIN VPS13"/>
    <property type="match status" value="1"/>
</dbReference>
<dbReference type="GO" id="GO:0045053">
    <property type="term" value="P:protein retention in Golgi apparatus"/>
    <property type="evidence" value="ECO:0007669"/>
    <property type="project" value="TreeGrafter"/>
</dbReference>
<comment type="caution">
    <text evidence="1">The sequence shown here is derived from an EMBL/GenBank/DDBJ whole genome shotgun (WGS) entry which is preliminary data.</text>
</comment>
<gene>
    <name evidence="1" type="ORF">O6P43_024663</name>
</gene>
<proteinExistence type="predicted"/>
<dbReference type="GO" id="GO:0006623">
    <property type="term" value="P:protein targeting to vacuole"/>
    <property type="evidence" value="ECO:0007669"/>
    <property type="project" value="TreeGrafter"/>
</dbReference>
<dbReference type="EMBL" id="JARAOO010000010">
    <property type="protein sequence ID" value="KAJ7952893.1"/>
    <property type="molecule type" value="Genomic_DNA"/>
</dbReference>
<keyword evidence="2" id="KW-1185">Reference proteome</keyword>
<dbReference type="Proteomes" id="UP001163823">
    <property type="component" value="Chromosome 10"/>
</dbReference>
<organism evidence="1 2">
    <name type="scientific">Quillaja saponaria</name>
    <name type="common">Soap bark tree</name>
    <dbReference type="NCBI Taxonomy" id="32244"/>
    <lineage>
        <taxon>Eukaryota</taxon>
        <taxon>Viridiplantae</taxon>
        <taxon>Streptophyta</taxon>
        <taxon>Embryophyta</taxon>
        <taxon>Tracheophyta</taxon>
        <taxon>Spermatophyta</taxon>
        <taxon>Magnoliopsida</taxon>
        <taxon>eudicotyledons</taxon>
        <taxon>Gunneridae</taxon>
        <taxon>Pentapetalae</taxon>
        <taxon>rosids</taxon>
        <taxon>fabids</taxon>
        <taxon>Fabales</taxon>
        <taxon>Quillajaceae</taxon>
        <taxon>Quillaja</taxon>
    </lineage>
</organism>
<reference evidence="1" key="1">
    <citation type="journal article" date="2023" name="Science">
        <title>Elucidation of the pathway for biosynthesis of saponin adjuvants from the soapbark tree.</title>
        <authorList>
            <person name="Reed J."/>
            <person name="Orme A."/>
            <person name="El-Demerdash A."/>
            <person name="Owen C."/>
            <person name="Martin L.B.B."/>
            <person name="Misra R.C."/>
            <person name="Kikuchi S."/>
            <person name="Rejzek M."/>
            <person name="Martin A.C."/>
            <person name="Harkess A."/>
            <person name="Leebens-Mack J."/>
            <person name="Louveau T."/>
            <person name="Stephenson M.J."/>
            <person name="Osbourn A."/>
        </authorList>
    </citation>
    <scope>NUCLEOTIDE SEQUENCE</scope>
    <source>
        <strain evidence="1">S10</strain>
    </source>
</reference>
<dbReference type="PANTHER" id="PTHR16166:SF130">
    <property type="entry name" value="PROTEIN SORTING-ASSOCIATED PROTEIN, PUTATIVE (DUF1162)-RELATED"/>
    <property type="match status" value="1"/>
</dbReference>
<sequence length="2309" mass="256678">MLMPLSNIIRRRLLRLLQPWLRELPEFEVKLGLKKSCAVARNLQIDTSVLNQLFDEPAGLFFKDVTIEHLTVRFSLWSSTAFTVEVHGVHITLSPGEQNEEGYLKRLRKRDTSSGNVTKKLSALDPEGCSLHCLLERILCTVPSGNEFSTTLLNLILKHCHLEMHKIHVDVKFPILNDVVMGFWELKEFNARSKSLDHGCLLRGIFGALFFPLKENPFIICGIGFKIRFGRNDHTDRVLLSSDLFTCINLSDLKLVDFRLQVPELVLSFSPDDISICLAFSKLLSDNPKHIRSGRQLWRLAASKIGHLTVTPRVALYKLVGVVVQWLEYVIAYESLLLLIGYSTDQLLKRSIVEMSQDRLTLASAKHQWKVISGIEKELPAEGIALGRRVARHRAALNGQCAHSLKKSSVSSPFNFLCLFLLVLSIIWKKMCNILRSIGKFLKLVQDPKIYGQMGIVCEGPFEKFCFILNLKKVIITVFPMSEIQPSVNEKLQSQLGLPYSDFLIFCVSINALSLAYVEDIYEWNLFMSCGQLEIKPSFLGGSSVLQTSTANVLNSGKGHRTGASNDMKSILWVEPAQRSLVSESNAEGSCDPFLESLLREMWSNWKRVCMSFDEGEIEYTENLFLLCEMESSLAYPGLKNTDYGFCKYSLTLGKLNLDMTYSSILSASLLLSQMQHAFLGNKDKGRVRVHLDSRVKPELCWGSKYECFSVGLIMTIFGMLPEKHIQLGVFVAGPCIQLSCDKKLDGTDEHKGDIVSQDDIQLTFQLHDIEAAVWSPSIFDMAPLTGMTGLEGIVKECPRLEPHTIEIPKPNNGKNVSHRRISVFSYIRVNGLNIHMGSTTENKQFQLFVLKPIIVQLSSIREFAYSLGTNVVTFSAAVGMMAAGFTAFSYMDELYLLCQVFVGLSSAVSYFFSCSESDGHVCPKLMRQEILFVEAENEQTTVGGASLTNCSCLFLINGTFRLESVDLILQRSRTSDNVDSFIKSYDALCSKNLVGQNWPDCGTWISFQQISIELSCEKGKMELLTDLSGIQALLFEHQNEMGIINDHIALNNLQLQSLNCLYEISLLDCKFTLGPPQSASSSTGVSKPLDNSNSGGDTSHMLEKPLLTINSGKPNDQSHSFVHEMGSTSSILSQPSCHWLLLNMALGNIFIGKCSMKDVLVGSHQLNKLLGILSVGGEFQTISWSVQGGLVVIETTVLAKFVCHFSSYLHCVSNIISAVRPSDKHILKADGDLSTINLNNHLTEVEARESLCTSQHDEGDFLNAVAVDVSKFSLALVLENESGDIGELVIEVDFRLKFERGNTGRKFLFDLSHLSILSQVLRGSVEDESETPHFSSVTSNVLSPHFVSGLPASGFQGSDEINSVNDASCSRDPLPFSLYSSVPKVFKLSHQNHILKHLSASMSVERPEYGPLHLRLVWFGTGSVSSFDITVTLSEVEMMLSMATSFSGVSSWDAKGESIKNHQSSSQRPDNSMEALVPDGAIVAIQDVHQHMYFTVEGGESNFSLGGAIHYSLVGERALFRVKYCKRRRWKSTVLWFSLISLYAKNTLGESLRLNYCPGSGFVDISSNTDGGGAVWRALPCEPESSMGVIDWEPYHQLVNRTLYLVNGKNDSGVAFVDEVPEFVRKPGSPFKLKVFHDLRDVVNTDSHPTMTSGTSLGMHEGITFQQGGKLPHVDIRIEEITLNIVHELSDTADLFPLLRGCINNTQLIIQTLPTKFRVISTFNAAVLYFVGQLNLWRQLLHPVDICFFYRSSFHSEGPEHASHGVPVNIYCRTKRLCISLSELSLDTLLFVIGKLNLSGPYPVRSFTILANCCKVENQSGLNLLCHFYDTQRVSISRKQSTSILLRKRSDLANQTLEVATPVSVQLVDLGSFATSSIRLSISEAQTLAWRTRIMSVKDSRTYPGPFLVASISRKTKDGLSVVISPLIKISNETGFSMELRFLRPQPNEDEFASVLLKPGDSIDDSMAMFDAIKLSGGVKKALMSLSVGNFLFSFRPEMTEDLIASKHSLSAEWSEDLKGGKAVVLSGIFDKLSYRVRRTLSVKSVKCSFSTASCALSSEGAWVSNMHFLIQTIGRDVPVIQPEKSKEGDKSENLPVALQEQKEIYLLPTVRVTNLLQSEIHVLLSETGLPNPLGCNSIGKQAAISCGCTVDFYANPAIIYFTVTLIASTSSSKPVNSGDLVKKLMKQKVDVHHLDIDLDFEGGAYFATLRLSRGNRGILEAVVFTSYALKNNTEYSVYVLATNKKHLFRNEVDRLKSDMPMERGLFLPPKSTRSWFLKSKKVQLKLPEDHTSEALLDLDALSGTYRN</sequence>
<evidence type="ECO:0000313" key="1">
    <source>
        <dbReference type="EMBL" id="KAJ7952893.1"/>
    </source>
</evidence>